<dbReference type="AlphaFoldDB" id="K3XCJ2"/>
<name>K3XCJ2_GLOUD</name>
<feature type="coiled-coil region" evidence="1">
    <location>
        <begin position="1"/>
        <end position="28"/>
    </location>
</feature>
<evidence type="ECO:0000313" key="2">
    <source>
        <dbReference type="EnsemblProtists" id="PYU1_T014941"/>
    </source>
</evidence>
<reference evidence="3" key="2">
    <citation type="submission" date="2010-04" db="EMBL/GenBank/DDBJ databases">
        <authorList>
            <person name="Buell R."/>
            <person name="Hamilton J."/>
            <person name="Hostetler J."/>
        </authorList>
    </citation>
    <scope>NUCLEOTIDE SEQUENCE [LARGE SCALE GENOMIC DNA]</scope>
    <source>
        <strain evidence="3">DAOM:BR144</strain>
    </source>
</reference>
<keyword evidence="1" id="KW-0175">Coiled coil</keyword>
<proteinExistence type="predicted"/>
<evidence type="ECO:0000313" key="3">
    <source>
        <dbReference type="Proteomes" id="UP000019132"/>
    </source>
</evidence>
<dbReference type="InParanoid" id="K3XCJ2"/>
<reference evidence="2" key="3">
    <citation type="submission" date="2015-02" db="UniProtKB">
        <authorList>
            <consortium name="EnsemblProtists"/>
        </authorList>
    </citation>
    <scope>IDENTIFICATION</scope>
    <source>
        <strain evidence="2">DAOM BR144</strain>
    </source>
</reference>
<reference evidence="3" key="1">
    <citation type="journal article" date="2010" name="Genome Biol.">
        <title>Genome sequence of the necrotrophic plant pathogen Pythium ultimum reveals original pathogenicity mechanisms and effector repertoire.</title>
        <authorList>
            <person name="Levesque C.A."/>
            <person name="Brouwer H."/>
            <person name="Cano L."/>
            <person name="Hamilton J.P."/>
            <person name="Holt C."/>
            <person name="Huitema E."/>
            <person name="Raffaele S."/>
            <person name="Robideau G.P."/>
            <person name="Thines M."/>
            <person name="Win J."/>
            <person name="Zerillo M.M."/>
            <person name="Beakes G.W."/>
            <person name="Boore J.L."/>
            <person name="Busam D."/>
            <person name="Dumas B."/>
            <person name="Ferriera S."/>
            <person name="Fuerstenberg S.I."/>
            <person name="Gachon C.M."/>
            <person name="Gaulin E."/>
            <person name="Govers F."/>
            <person name="Grenville-Briggs L."/>
            <person name="Horner N."/>
            <person name="Hostetler J."/>
            <person name="Jiang R.H."/>
            <person name="Johnson J."/>
            <person name="Krajaejun T."/>
            <person name="Lin H."/>
            <person name="Meijer H.J."/>
            <person name="Moore B."/>
            <person name="Morris P."/>
            <person name="Phuntmart V."/>
            <person name="Puiu D."/>
            <person name="Shetty J."/>
            <person name="Stajich J.E."/>
            <person name="Tripathy S."/>
            <person name="Wawra S."/>
            <person name="van West P."/>
            <person name="Whitty B.R."/>
            <person name="Coutinho P.M."/>
            <person name="Henrissat B."/>
            <person name="Martin F."/>
            <person name="Thomas P.D."/>
            <person name="Tyler B.M."/>
            <person name="De Vries R.P."/>
            <person name="Kamoun S."/>
            <person name="Yandell M."/>
            <person name="Tisserat N."/>
            <person name="Buell C.R."/>
        </authorList>
    </citation>
    <scope>NUCLEOTIDE SEQUENCE</scope>
    <source>
        <strain evidence="3">DAOM:BR144</strain>
    </source>
</reference>
<dbReference type="EnsemblProtists" id="PYU1_T014941">
    <property type="protein sequence ID" value="PYU1_T014941"/>
    <property type="gene ID" value="PYU1_G014910"/>
</dbReference>
<dbReference type="EMBL" id="ADOS01001496">
    <property type="status" value="NOT_ANNOTATED_CDS"/>
    <property type="molecule type" value="Genomic_DNA"/>
</dbReference>
<protein>
    <submittedName>
        <fullName evidence="2">Uncharacterized protein</fullName>
    </submittedName>
</protein>
<dbReference type="HOGENOM" id="CLU_3192564_0_0_1"/>
<dbReference type="VEuPathDB" id="FungiDB:PYU1_G014910"/>
<keyword evidence="3" id="KW-1185">Reference proteome</keyword>
<organism evidence="2 3">
    <name type="scientific">Globisporangium ultimum (strain ATCC 200006 / CBS 805.95 / DAOM BR144)</name>
    <name type="common">Pythium ultimum</name>
    <dbReference type="NCBI Taxonomy" id="431595"/>
    <lineage>
        <taxon>Eukaryota</taxon>
        <taxon>Sar</taxon>
        <taxon>Stramenopiles</taxon>
        <taxon>Oomycota</taxon>
        <taxon>Peronosporomycetes</taxon>
        <taxon>Pythiales</taxon>
        <taxon>Pythiaceae</taxon>
        <taxon>Globisporangium</taxon>
    </lineage>
</organism>
<evidence type="ECO:0000256" key="1">
    <source>
        <dbReference type="SAM" id="Coils"/>
    </source>
</evidence>
<accession>K3XCJ2</accession>
<sequence>MDDLTDSVADLERKVDENESKFSDLIAEHDDAISSIQEDVASGLNA</sequence>
<dbReference type="Proteomes" id="UP000019132">
    <property type="component" value="Unassembled WGS sequence"/>
</dbReference>